<dbReference type="InterPro" id="IPR024006">
    <property type="entry name" value="Alt_signal_exp_actinobact"/>
</dbReference>
<dbReference type="AlphaFoldDB" id="A0A7X5R085"/>
<reference evidence="1 2" key="1">
    <citation type="submission" date="2020-02" db="EMBL/GenBank/DDBJ databases">
        <title>Sequencing the genomes of 1000 actinobacteria strains.</title>
        <authorList>
            <person name="Klenk H.-P."/>
        </authorList>
    </citation>
    <scope>NUCLEOTIDE SEQUENCE [LARGE SCALE GENOMIC DNA]</scope>
    <source>
        <strain evidence="1 2">DSM 27960</strain>
    </source>
</reference>
<dbReference type="Proteomes" id="UP000541033">
    <property type="component" value="Unassembled WGS sequence"/>
</dbReference>
<organism evidence="1 2">
    <name type="scientific">Lysinibacter cavernae</name>
    <dbReference type="NCBI Taxonomy" id="1640652"/>
    <lineage>
        <taxon>Bacteria</taxon>
        <taxon>Bacillati</taxon>
        <taxon>Actinomycetota</taxon>
        <taxon>Actinomycetes</taxon>
        <taxon>Micrococcales</taxon>
        <taxon>Microbacteriaceae</taxon>
        <taxon>Lysinibacter</taxon>
    </lineage>
</organism>
<keyword evidence="2" id="KW-1185">Reference proteome</keyword>
<accession>A0A7X5R085</accession>
<dbReference type="NCBIfam" id="TIGR04089">
    <property type="entry name" value="exp_by_SipW_III"/>
    <property type="match status" value="1"/>
</dbReference>
<protein>
    <submittedName>
        <fullName evidence="1">Alternate signal-mediated exported protein</fullName>
    </submittedName>
</protein>
<dbReference type="InterPro" id="IPR023833">
    <property type="entry name" value="Signal_pept_SipW-depend-type"/>
</dbReference>
<proteinExistence type="predicted"/>
<evidence type="ECO:0000313" key="2">
    <source>
        <dbReference type="Proteomes" id="UP000541033"/>
    </source>
</evidence>
<sequence length="194" mass="20097">MNKLSKGLIVSGLGVALLLGTGGSLALWNVSAQSEAGSINTGDLNLVVAPTGQTWEIQTGPATWAPIADIADFKMVPGDVVRLTQPMNVTLVGDNMKASLTVDTEAAVVSGDATAADLFTVNTSFLAPDVAGVQLPVQTPGTNVWNFSEQVLGGTQTFKQQITFDFSAAASDRVGSVSKVDLSKTNFVLEQVAL</sequence>
<evidence type="ECO:0000313" key="1">
    <source>
        <dbReference type="EMBL" id="NIH53279.1"/>
    </source>
</evidence>
<gene>
    <name evidence="1" type="ORF">FHX76_001147</name>
</gene>
<dbReference type="RefSeq" id="WP_167148760.1">
    <property type="nucleotide sequence ID" value="NZ_JAAMOX010000001.1"/>
</dbReference>
<comment type="caution">
    <text evidence="1">The sequence shown here is derived from an EMBL/GenBank/DDBJ whole genome shotgun (WGS) entry which is preliminary data.</text>
</comment>
<dbReference type="EMBL" id="JAAMOX010000001">
    <property type="protein sequence ID" value="NIH53279.1"/>
    <property type="molecule type" value="Genomic_DNA"/>
</dbReference>
<dbReference type="NCBIfam" id="TIGR04088">
    <property type="entry name" value="cognate_SipW"/>
    <property type="match status" value="1"/>
</dbReference>
<name>A0A7X5R085_9MICO</name>